<dbReference type="Pfam" id="PF02782">
    <property type="entry name" value="FGGY_C"/>
    <property type="match status" value="1"/>
</dbReference>
<dbReference type="InterPro" id="IPR018485">
    <property type="entry name" value="FGGY_C"/>
</dbReference>
<dbReference type="eggNOG" id="KOG2517">
    <property type="taxonomic scope" value="Eukaryota"/>
</dbReference>
<dbReference type="GO" id="GO:0006641">
    <property type="term" value="P:triglyceride metabolic process"/>
    <property type="evidence" value="ECO:0007669"/>
    <property type="project" value="TreeGrafter"/>
</dbReference>
<dbReference type="InterPro" id="IPR043129">
    <property type="entry name" value="ATPase_NBD"/>
</dbReference>
<dbReference type="PROSITE" id="PS00933">
    <property type="entry name" value="FGGY_KINASES_1"/>
    <property type="match status" value="1"/>
</dbReference>
<dbReference type="InterPro" id="IPR018484">
    <property type="entry name" value="FGGY_N"/>
</dbReference>
<evidence type="ECO:0000256" key="11">
    <source>
        <dbReference type="SAM" id="MobiDB-lite"/>
    </source>
</evidence>
<feature type="domain" description="Carbohydrate kinase FGGY N-terminal" evidence="12">
    <location>
        <begin position="23"/>
        <end position="279"/>
    </location>
</feature>
<evidence type="ECO:0000256" key="7">
    <source>
        <dbReference type="ARBA" id="ARBA00022798"/>
    </source>
</evidence>
<evidence type="ECO:0000256" key="6">
    <source>
        <dbReference type="ARBA" id="ARBA00022777"/>
    </source>
</evidence>
<dbReference type="InParanoid" id="K0KUW4"/>
<keyword evidence="5" id="KW-0547">Nucleotide-binding</keyword>
<name>K0KUW4_WICCF</name>
<evidence type="ECO:0000256" key="9">
    <source>
        <dbReference type="ARBA" id="ARBA00043149"/>
    </source>
</evidence>
<dbReference type="Proteomes" id="UP000009328">
    <property type="component" value="Unassembled WGS sequence"/>
</dbReference>
<dbReference type="PROSITE" id="PS00445">
    <property type="entry name" value="FGGY_KINASES_2"/>
    <property type="match status" value="1"/>
</dbReference>
<dbReference type="SUPFAM" id="SSF53067">
    <property type="entry name" value="Actin-like ATPase domain"/>
    <property type="match status" value="2"/>
</dbReference>
<dbReference type="FunFam" id="3.30.420.40:FF:000086">
    <property type="entry name" value="Glycerol kinase"/>
    <property type="match status" value="1"/>
</dbReference>
<sequence length="679" mass="75806">MPVVKDNELIPSVSKVLKDSRLIGAIDIGTTSTRCILFNSRGEIVAMHQIAYPSSTNQSETLSKIKIDPTLIYPKPSWVEMNPNNLILYVIICIAECQKQLNKINDQRRKIGQLELYIATIGIANMRETVILWDQRNGKAVYNGIVWSDGRTSEMIEELKKKTPKSKLKKLRSKCGLDLSSYFSASKIKWLLENDSKVQDVYDSGDLMFGTVDSWLVYHLTKNNQHKTDVSNASRTLFMDLNKCQYDEELIEFWGIDSKKLKFPEICSSSELFGHFQIPNLNSLKSSSIKISNEDLNALKIIQDSNVPINGVLGDQSSSLVGQLCLKKGDAKCTYGTGGFLMLNTGSKPLITKKGVLPTVGFWLKNINNKEDSTPFYALEGAISSAGSSIEWIKNTFNIIPTAKDIGALAATVKDSGGTSFVSGFTGLLSPHWDPDARGSLQGLSNYTKPGHIARSSLEGISFQVHDILKVMAIVNGAHKSFMNDEDENYEDSVKQDDSNAISMLAIDGGVSKSEEFVQIQSDIFGPWVKLCKPPVSEATALGVAIAAGFGFENDEEKIWKSFDEVTECLNFKNNLKIYESKSTREERIANFKNWKQAIYNTLCPESKLKILTKEQLIEMAKKCMKLVKEKEAEEKEDQEESSDSEEADESNEEKTLIDNDSDSIELIEEDFLIRIKLD</sequence>
<organism evidence="14 15">
    <name type="scientific">Wickerhamomyces ciferrii (strain ATCC 14091 / BCRC 22168 / CBS 111 / JCM 3599 / NBRC 0793 / NRRL Y-1031 F-60-10)</name>
    <name type="common">Yeast</name>
    <name type="synonym">Pichia ciferrii</name>
    <dbReference type="NCBI Taxonomy" id="1206466"/>
    <lineage>
        <taxon>Eukaryota</taxon>
        <taxon>Fungi</taxon>
        <taxon>Dikarya</taxon>
        <taxon>Ascomycota</taxon>
        <taxon>Saccharomycotina</taxon>
        <taxon>Saccharomycetes</taxon>
        <taxon>Phaffomycetales</taxon>
        <taxon>Wickerhamomycetaceae</taxon>
        <taxon>Wickerhamomyces</taxon>
    </lineage>
</organism>
<feature type="compositionally biased region" description="Acidic residues" evidence="11">
    <location>
        <begin position="635"/>
        <end position="652"/>
    </location>
</feature>
<evidence type="ECO:0000259" key="13">
    <source>
        <dbReference type="Pfam" id="PF02782"/>
    </source>
</evidence>
<comment type="pathway">
    <text evidence="1">Polyol metabolism; glycerol degradation via glycerol kinase pathway; sn-glycerol 3-phosphate from glycerol: step 1/1.</text>
</comment>
<dbReference type="PANTHER" id="PTHR10196">
    <property type="entry name" value="SUGAR KINASE"/>
    <property type="match status" value="1"/>
</dbReference>
<evidence type="ECO:0000313" key="14">
    <source>
        <dbReference type="EMBL" id="CCH44953.1"/>
    </source>
</evidence>
<dbReference type="InterPro" id="IPR018483">
    <property type="entry name" value="Carb_kinase_FGGY_CS"/>
</dbReference>
<dbReference type="UniPathway" id="UPA00618">
    <property type="reaction ID" value="UER00672"/>
</dbReference>
<evidence type="ECO:0000259" key="12">
    <source>
        <dbReference type="Pfam" id="PF00370"/>
    </source>
</evidence>
<dbReference type="GO" id="GO:0005739">
    <property type="term" value="C:mitochondrion"/>
    <property type="evidence" value="ECO:0007669"/>
    <property type="project" value="TreeGrafter"/>
</dbReference>
<evidence type="ECO:0000256" key="10">
    <source>
        <dbReference type="RuleBase" id="RU003733"/>
    </source>
</evidence>
<reference evidence="14 15" key="1">
    <citation type="journal article" date="2012" name="Eukaryot. Cell">
        <title>Draft genome sequence of Wickerhamomyces ciferrii NRRL Y-1031 F-60-10.</title>
        <authorList>
            <person name="Schneider J."/>
            <person name="Andrea H."/>
            <person name="Blom J."/>
            <person name="Jaenicke S."/>
            <person name="Ruckert C."/>
            <person name="Schorsch C."/>
            <person name="Szczepanowski R."/>
            <person name="Farwick M."/>
            <person name="Goesmann A."/>
            <person name="Puhler A."/>
            <person name="Schaffer S."/>
            <person name="Tauch A."/>
            <person name="Kohler T."/>
            <person name="Brinkrolf K."/>
        </authorList>
    </citation>
    <scope>NUCLEOTIDE SEQUENCE [LARGE SCALE GENOMIC DNA]</scope>
    <source>
        <strain evidence="15">ATCC 14091 / BCRC 22168 / CBS 111 / JCM 3599 / NBRC 0793 / NRRL Y-1031 F-60-10</strain>
    </source>
</reference>
<evidence type="ECO:0000256" key="4">
    <source>
        <dbReference type="ARBA" id="ARBA00022679"/>
    </source>
</evidence>
<dbReference type="GO" id="GO:0004370">
    <property type="term" value="F:glycerol kinase activity"/>
    <property type="evidence" value="ECO:0007669"/>
    <property type="project" value="UniProtKB-EC"/>
</dbReference>
<proteinExistence type="inferred from homology"/>
<keyword evidence="7" id="KW-0319">Glycerol metabolism</keyword>
<evidence type="ECO:0000256" key="2">
    <source>
        <dbReference type="ARBA" id="ARBA00009156"/>
    </source>
</evidence>
<evidence type="ECO:0000256" key="1">
    <source>
        <dbReference type="ARBA" id="ARBA00005190"/>
    </source>
</evidence>
<keyword evidence="8" id="KW-0067">ATP-binding</keyword>
<dbReference type="STRING" id="1206466.K0KUW4"/>
<evidence type="ECO:0000256" key="3">
    <source>
        <dbReference type="ARBA" id="ARBA00012099"/>
    </source>
</evidence>
<feature type="region of interest" description="Disordered" evidence="11">
    <location>
        <begin position="630"/>
        <end position="663"/>
    </location>
</feature>
<gene>
    <name evidence="14" type="ORF">BN7_4526</name>
</gene>
<dbReference type="EMBL" id="CAIF01000171">
    <property type="protein sequence ID" value="CCH44953.1"/>
    <property type="molecule type" value="Genomic_DNA"/>
</dbReference>
<protein>
    <recommendedName>
        <fullName evidence="3">glycerol kinase</fullName>
        <ecNumber evidence="3">2.7.1.30</ecNumber>
    </recommendedName>
    <alternativeName>
        <fullName evidence="9">ATP:glycerol 3-phosphotransferase</fullName>
    </alternativeName>
</protein>
<keyword evidence="15" id="KW-1185">Reference proteome</keyword>
<dbReference type="AlphaFoldDB" id="K0KUW4"/>
<feature type="domain" description="Carbohydrate kinase FGGY C-terminal" evidence="13">
    <location>
        <begin position="331"/>
        <end position="550"/>
    </location>
</feature>
<dbReference type="PANTHER" id="PTHR10196:SF69">
    <property type="entry name" value="GLYCEROL KINASE"/>
    <property type="match status" value="1"/>
</dbReference>
<accession>K0KUW4</accession>
<comment type="caution">
    <text evidence="14">The sequence shown here is derived from an EMBL/GenBank/DDBJ whole genome shotgun (WGS) entry which is preliminary data.</text>
</comment>
<keyword evidence="6 10" id="KW-0418">Kinase</keyword>
<dbReference type="Pfam" id="PF00370">
    <property type="entry name" value="FGGY_N"/>
    <property type="match status" value="1"/>
</dbReference>
<dbReference type="HOGENOM" id="CLU_009281_2_2_1"/>
<dbReference type="GO" id="GO:0005524">
    <property type="term" value="F:ATP binding"/>
    <property type="evidence" value="ECO:0007669"/>
    <property type="project" value="UniProtKB-KW"/>
</dbReference>
<evidence type="ECO:0000256" key="5">
    <source>
        <dbReference type="ARBA" id="ARBA00022741"/>
    </source>
</evidence>
<dbReference type="EC" id="2.7.1.30" evidence="3"/>
<evidence type="ECO:0000313" key="15">
    <source>
        <dbReference type="Proteomes" id="UP000009328"/>
    </source>
</evidence>
<dbReference type="GO" id="GO:0046167">
    <property type="term" value="P:glycerol-3-phosphate biosynthetic process"/>
    <property type="evidence" value="ECO:0007669"/>
    <property type="project" value="TreeGrafter"/>
</dbReference>
<dbReference type="Gene3D" id="3.30.420.40">
    <property type="match status" value="2"/>
</dbReference>
<comment type="similarity">
    <text evidence="2 10">Belongs to the FGGY kinase family.</text>
</comment>
<dbReference type="GO" id="GO:0019563">
    <property type="term" value="P:glycerol catabolic process"/>
    <property type="evidence" value="ECO:0007669"/>
    <property type="project" value="UniProtKB-UniPathway"/>
</dbReference>
<evidence type="ECO:0000256" key="8">
    <source>
        <dbReference type="ARBA" id="ARBA00022840"/>
    </source>
</evidence>
<keyword evidence="4 10" id="KW-0808">Transferase</keyword>